<dbReference type="GO" id="GO:0019748">
    <property type="term" value="P:secondary metabolic process"/>
    <property type="evidence" value="ECO:0007669"/>
    <property type="project" value="UniProtKB-ARBA"/>
</dbReference>
<keyword evidence="3 5" id="KW-0732">Signal</keyword>
<feature type="chain" id="PRO_5038395810" evidence="5">
    <location>
        <begin position="34"/>
        <end position="473"/>
    </location>
</feature>
<evidence type="ECO:0000313" key="7">
    <source>
        <dbReference type="Proteomes" id="UP001085076"/>
    </source>
</evidence>
<dbReference type="Gene3D" id="3.40.50.1820">
    <property type="entry name" value="alpha/beta hydrolase"/>
    <property type="match status" value="1"/>
</dbReference>
<evidence type="ECO:0000256" key="2">
    <source>
        <dbReference type="ARBA" id="ARBA00022525"/>
    </source>
</evidence>
<gene>
    <name evidence="6" type="ORF">J5N97_024613</name>
</gene>
<keyword evidence="7" id="KW-1185">Reference proteome</keyword>
<feature type="signal peptide" evidence="5">
    <location>
        <begin position="1"/>
        <end position="33"/>
    </location>
</feature>
<sequence length="473" mass="52996">MLAVWQLLFSMSAISLVFLLGSLSLWMPCPTLARSVVSQFPGFQGPLPFYLETGYVKVDEEKDGHMFYYFVESENNPKEDPLIVWLTGGPGCSGVTGLAFEIGPLLFDLPGYQEGLPTLYYNTFSWTKFCNIIFLDYPIGTGFSYSSSADEYILTDAKSAQDVHTFIRKWLADHPEFLLNPLYIAGDSYSGMIVPVVAHKIANGNIGGAEHPLNLQGYLVGNPVTDAKFDGGAKVPYVHGMGLISDELYEATKTSCGADYTSPRNVECANNMESVNKCIERINSVHILEPSCFFASPKPDSFNADRTLLEEQSIKEHHLTKSNLPLDCRSSGYLLAAYWANNVTVREALRIHEGTVRNWQRCDLNLPYTYDTTSVIEYHLDLSRRGYKSLVYSGDHDIKVTHVGTQAWIRSLNFSIVDDWRPWIVDNQVAGFTRKYSNNLTFATVKGGGHTAPEYRPKECQAMFQRWIADAPL</sequence>
<evidence type="ECO:0000256" key="3">
    <source>
        <dbReference type="ARBA" id="ARBA00022729"/>
    </source>
</evidence>
<dbReference type="InterPro" id="IPR029058">
    <property type="entry name" value="AB_hydrolase_fold"/>
</dbReference>
<keyword evidence="2" id="KW-0964">Secreted</keyword>
<dbReference type="FunFam" id="3.40.50.1820:FF:000148">
    <property type="entry name" value="Serine carboxypeptidase-like 11"/>
    <property type="match status" value="1"/>
</dbReference>
<dbReference type="GO" id="GO:0004185">
    <property type="term" value="F:serine-type carboxypeptidase activity"/>
    <property type="evidence" value="ECO:0007669"/>
    <property type="project" value="InterPro"/>
</dbReference>
<dbReference type="PANTHER" id="PTHR11802">
    <property type="entry name" value="SERINE PROTEASE FAMILY S10 SERINE CARBOXYPEPTIDASE"/>
    <property type="match status" value="1"/>
</dbReference>
<evidence type="ECO:0000313" key="6">
    <source>
        <dbReference type="EMBL" id="KAJ0967696.1"/>
    </source>
</evidence>
<name>A0A9D5H8U7_9LILI</name>
<dbReference type="SUPFAM" id="SSF53474">
    <property type="entry name" value="alpha/beta-Hydrolases"/>
    <property type="match status" value="1"/>
</dbReference>
<evidence type="ECO:0000256" key="4">
    <source>
        <dbReference type="ARBA" id="ARBA00023180"/>
    </source>
</evidence>
<reference evidence="6" key="1">
    <citation type="submission" date="2021-03" db="EMBL/GenBank/DDBJ databases">
        <authorList>
            <person name="Li Z."/>
            <person name="Yang C."/>
        </authorList>
    </citation>
    <scope>NUCLEOTIDE SEQUENCE</scope>
    <source>
        <strain evidence="6">Dzin_1.0</strain>
        <tissue evidence="6">Leaf</tissue>
    </source>
</reference>
<dbReference type="PRINTS" id="PR00724">
    <property type="entry name" value="CRBOXYPTASEC"/>
</dbReference>
<evidence type="ECO:0000256" key="1">
    <source>
        <dbReference type="ARBA" id="ARBA00009431"/>
    </source>
</evidence>
<dbReference type="PANTHER" id="PTHR11802:SF29">
    <property type="entry name" value="SERINE CARBOXYPEPTIDASE-LIKE 19"/>
    <property type="match status" value="1"/>
</dbReference>
<comment type="similarity">
    <text evidence="1">Belongs to the peptidase S10 family.</text>
</comment>
<dbReference type="AlphaFoldDB" id="A0A9D5H8U7"/>
<keyword evidence="4" id="KW-0325">Glycoprotein</keyword>
<dbReference type="InterPro" id="IPR033124">
    <property type="entry name" value="Ser_caboxypep_his_AS"/>
</dbReference>
<accession>A0A9D5H8U7</accession>
<evidence type="ECO:0000256" key="5">
    <source>
        <dbReference type="SAM" id="SignalP"/>
    </source>
</evidence>
<comment type="caution">
    <text evidence="6">The sequence shown here is derived from an EMBL/GenBank/DDBJ whole genome shotgun (WGS) entry which is preliminary data.</text>
</comment>
<organism evidence="6 7">
    <name type="scientific">Dioscorea zingiberensis</name>
    <dbReference type="NCBI Taxonomy" id="325984"/>
    <lineage>
        <taxon>Eukaryota</taxon>
        <taxon>Viridiplantae</taxon>
        <taxon>Streptophyta</taxon>
        <taxon>Embryophyta</taxon>
        <taxon>Tracheophyta</taxon>
        <taxon>Spermatophyta</taxon>
        <taxon>Magnoliopsida</taxon>
        <taxon>Liliopsida</taxon>
        <taxon>Dioscoreales</taxon>
        <taxon>Dioscoreaceae</taxon>
        <taxon>Dioscorea</taxon>
    </lineage>
</organism>
<protein>
    <submittedName>
        <fullName evidence="6">Uncharacterized protein</fullName>
    </submittedName>
</protein>
<dbReference type="FunFam" id="3.40.50.12670:FF:000001">
    <property type="entry name" value="Carboxypeptidase"/>
    <property type="match status" value="1"/>
</dbReference>
<dbReference type="PROSITE" id="PS00560">
    <property type="entry name" value="CARBOXYPEPT_SER_HIS"/>
    <property type="match status" value="1"/>
</dbReference>
<dbReference type="Gene3D" id="3.40.50.12670">
    <property type="match status" value="1"/>
</dbReference>
<dbReference type="OrthoDB" id="443318at2759"/>
<dbReference type="GO" id="GO:0006508">
    <property type="term" value="P:proteolysis"/>
    <property type="evidence" value="ECO:0007669"/>
    <property type="project" value="InterPro"/>
</dbReference>
<dbReference type="EMBL" id="JAGGNH010000007">
    <property type="protein sequence ID" value="KAJ0967696.1"/>
    <property type="molecule type" value="Genomic_DNA"/>
</dbReference>
<dbReference type="Proteomes" id="UP001085076">
    <property type="component" value="Miscellaneous, Linkage group lg07"/>
</dbReference>
<reference evidence="6" key="2">
    <citation type="journal article" date="2022" name="Hortic Res">
        <title>The genome of Dioscorea zingiberensis sheds light on the biosynthesis, origin and evolution of the medicinally important diosgenin saponins.</title>
        <authorList>
            <person name="Li Y."/>
            <person name="Tan C."/>
            <person name="Li Z."/>
            <person name="Guo J."/>
            <person name="Li S."/>
            <person name="Chen X."/>
            <person name="Wang C."/>
            <person name="Dai X."/>
            <person name="Yang H."/>
            <person name="Song W."/>
            <person name="Hou L."/>
            <person name="Xu J."/>
            <person name="Tong Z."/>
            <person name="Xu A."/>
            <person name="Yuan X."/>
            <person name="Wang W."/>
            <person name="Yang Q."/>
            <person name="Chen L."/>
            <person name="Sun Z."/>
            <person name="Wang K."/>
            <person name="Pan B."/>
            <person name="Chen J."/>
            <person name="Bao Y."/>
            <person name="Liu F."/>
            <person name="Qi X."/>
            <person name="Gang D.R."/>
            <person name="Wen J."/>
            <person name="Li J."/>
        </authorList>
    </citation>
    <scope>NUCLEOTIDE SEQUENCE</scope>
    <source>
        <strain evidence="6">Dzin_1.0</strain>
    </source>
</reference>
<dbReference type="InterPro" id="IPR001563">
    <property type="entry name" value="Peptidase_S10"/>
</dbReference>
<dbReference type="Pfam" id="PF00450">
    <property type="entry name" value="Peptidase_S10"/>
    <property type="match status" value="1"/>
</dbReference>
<proteinExistence type="inferred from homology"/>
<dbReference type="GO" id="GO:0016752">
    <property type="term" value="F:sinapoyltransferase activity"/>
    <property type="evidence" value="ECO:0007669"/>
    <property type="project" value="UniProtKB-ARBA"/>
</dbReference>